<reference evidence="2" key="2">
    <citation type="submission" date="2025-09" db="UniProtKB">
        <authorList>
            <consortium name="Ensembl"/>
        </authorList>
    </citation>
    <scope>IDENTIFICATION</scope>
</reference>
<dbReference type="AlphaFoldDB" id="A0A672HZ00"/>
<evidence type="ECO:0000256" key="1">
    <source>
        <dbReference type="SAM" id="MobiDB-lite"/>
    </source>
</evidence>
<dbReference type="Ensembl" id="ENSSFAT00005035912.1">
    <property type="protein sequence ID" value="ENSSFAP00005034611.1"/>
    <property type="gene ID" value="ENSSFAG00005017565.1"/>
</dbReference>
<evidence type="ECO:0000313" key="3">
    <source>
        <dbReference type="Proteomes" id="UP000472267"/>
    </source>
</evidence>
<keyword evidence="3" id="KW-1185">Reference proteome</keyword>
<dbReference type="Proteomes" id="UP000472267">
    <property type="component" value="Unassembled WGS sequence"/>
</dbReference>
<feature type="compositionally biased region" description="Basic and acidic residues" evidence="1">
    <location>
        <begin position="45"/>
        <end position="55"/>
    </location>
</feature>
<organism evidence="2 3">
    <name type="scientific">Salarias fasciatus</name>
    <name type="common">Jewelled blenny</name>
    <name type="synonym">Blennius fasciatus</name>
    <dbReference type="NCBI Taxonomy" id="181472"/>
    <lineage>
        <taxon>Eukaryota</taxon>
        <taxon>Metazoa</taxon>
        <taxon>Chordata</taxon>
        <taxon>Craniata</taxon>
        <taxon>Vertebrata</taxon>
        <taxon>Euteleostomi</taxon>
        <taxon>Actinopterygii</taxon>
        <taxon>Neopterygii</taxon>
        <taxon>Teleostei</taxon>
        <taxon>Neoteleostei</taxon>
        <taxon>Acanthomorphata</taxon>
        <taxon>Ovalentaria</taxon>
        <taxon>Blenniimorphae</taxon>
        <taxon>Blenniiformes</taxon>
        <taxon>Blennioidei</taxon>
        <taxon>Blenniidae</taxon>
        <taxon>Salariinae</taxon>
        <taxon>Salarias</taxon>
    </lineage>
</organism>
<dbReference type="InParanoid" id="A0A672HZ00"/>
<name>A0A672HZ00_SALFA</name>
<feature type="compositionally biased region" description="Acidic residues" evidence="1">
    <location>
        <begin position="56"/>
        <end position="149"/>
    </location>
</feature>
<protein>
    <submittedName>
        <fullName evidence="2">Uncharacterized protein</fullName>
    </submittedName>
</protein>
<proteinExistence type="predicted"/>
<reference evidence="2" key="1">
    <citation type="submission" date="2025-08" db="UniProtKB">
        <authorList>
            <consortium name="Ensembl"/>
        </authorList>
    </citation>
    <scope>IDENTIFICATION</scope>
</reference>
<dbReference type="OMA" id="RGTEPCT"/>
<accession>A0A672HZ00</accession>
<sequence length="221" mass="25045">MWTVSNGPTSRFLRNAGPTARNSAFMSRSWLSKPCSPLLNWTGKYCRDGAERQDPDQEPDQEPVQDPDPENTLEPDQELDQEPDPEPALESDQEPDQETDPEPALESDQEPDQETDPEPALESDQEPDQEPDPEPALESDQELDQEPDQEPIQLNPLWNWIRSQFRIRIRSRIRVKLEVRGRTAPDPPAEGGIEQEEASPHCRLTVVQPEALMGDLILIAL</sequence>
<evidence type="ECO:0000313" key="2">
    <source>
        <dbReference type="Ensembl" id="ENSSFAP00005034611.1"/>
    </source>
</evidence>
<feature type="region of interest" description="Disordered" evidence="1">
    <location>
        <begin position="37"/>
        <end position="151"/>
    </location>
</feature>